<dbReference type="OrthoDB" id="5244396at2"/>
<keyword evidence="1" id="KW-0472">Membrane</keyword>
<proteinExistence type="predicted"/>
<evidence type="ECO:0000313" key="2">
    <source>
        <dbReference type="EMBL" id="QDO89689.1"/>
    </source>
</evidence>
<dbReference type="GO" id="GO:0140359">
    <property type="term" value="F:ABC-type transporter activity"/>
    <property type="evidence" value="ECO:0007669"/>
    <property type="project" value="InterPro"/>
</dbReference>
<accession>A0A516GDU3</accession>
<dbReference type="PANTHER" id="PTHR37305">
    <property type="entry name" value="INTEGRAL MEMBRANE PROTEIN-RELATED"/>
    <property type="match status" value="1"/>
</dbReference>
<sequence>MNAKLIRSELRKYFTTRMWWGMALAMFLVGALFAAFTGYFTLYGQLPVGGGDTMIELGEVLPDLTRARMIYSGGIQFAYMLALVIGVLSMGSEFRHKTLSITFLAGPRRHQVILAKVASLVIILVVNAVAHIAGALVGGGILLTTAGESLLPDLGALAQTFALMALILVVWGLIGLGLGVLIPNQVAALFLGIAITLIVEPLVAFALTFFDGWDVVASYFPSQATTATLSLYSGMDPAISAAMGAGGDQLSWWGGALTLLAYAAVMTLIGLWLTRRRDIT</sequence>
<dbReference type="PANTHER" id="PTHR37305:SF1">
    <property type="entry name" value="MEMBRANE PROTEIN"/>
    <property type="match status" value="1"/>
</dbReference>
<keyword evidence="1" id="KW-0812">Transmembrane</keyword>
<feature type="transmembrane region" description="Helical" evidence="1">
    <location>
        <begin position="161"/>
        <end position="182"/>
    </location>
</feature>
<evidence type="ECO:0000256" key="1">
    <source>
        <dbReference type="SAM" id="Phobius"/>
    </source>
</evidence>
<feature type="transmembrane region" description="Helical" evidence="1">
    <location>
        <begin position="112"/>
        <end position="141"/>
    </location>
</feature>
<dbReference type="RefSeq" id="WP_143784410.1">
    <property type="nucleotide sequence ID" value="NZ_CP041616.1"/>
</dbReference>
<gene>
    <name evidence="2" type="ORF">FNH13_16220</name>
</gene>
<dbReference type="Pfam" id="PF12679">
    <property type="entry name" value="ABC2_membrane_2"/>
    <property type="match status" value="1"/>
</dbReference>
<keyword evidence="3" id="KW-1185">Reference proteome</keyword>
<dbReference type="AlphaFoldDB" id="A0A516GDU3"/>
<protein>
    <submittedName>
        <fullName evidence="2">ABC transporter permease subunit</fullName>
    </submittedName>
</protein>
<dbReference type="Proteomes" id="UP000315395">
    <property type="component" value="Chromosome"/>
</dbReference>
<name>A0A516GDU3_9MICO</name>
<evidence type="ECO:0000313" key="3">
    <source>
        <dbReference type="Proteomes" id="UP000315395"/>
    </source>
</evidence>
<dbReference type="KEGG" id="orz:FNH13_16220"/>
<keyword evidence="1" id="KW-1133">Transmembrane helix</keyword>
<feature type="transmembrane region" description="Helical" evidence="1">
    <location>
        <begin position="252"/>
        <end position="273"/>
    </location>
</feature>
<dbReference type="GO" id="GO:0005886">
    <property type="term" value="C:plasma membrane"/>
    <property type="evidence" value="ECO:0007669"/>
    <property type="project" value="UniProtKB-SubCell"/>
</dbReference>
<organism evidence="2 3">
    <name type="scientific">Ornithinimicrobium ciconiae</name>
    <dbReference type="NCBI Taxonomy" id="2594265"/>
    <lineage>
        <taxon>Bacteria</taxon>
        <taxon>Bacillati</taxon>
        <taxon>Actinomycetota</taxon>
        <taxon>Actinomycetes</taxon>
        <taxon>Micrococcales</taxon>
        <taxon>Ornithinimicrobiaceae</taxon>
        <taxon>Ornithinimicrobium</taxon>
    </lineage>
</organism>
<dbReference type="EMBL" id="CP041616">
    <property type="protein sequence ID" value="QDO89689.1"/>
    <property type="molecule type" value="Genomic_DNA"/>
</dbReference>
<feature type="transmembrane region" description="Helical" evidence="1">
    <location>
        <begin position="189"/>
        <end position="210"/>
    </location>
</feature>
<feature type="transmembrane region" description="Helical" evidence="1">
    <location>
        <begin position="69"/>
        <end position="91"/>
    </location>
</feature>
<feature type="transmembrane region" description="Helical" evidence="1">
    <location>
        <begin position="20"/>
        <end position="42"/>
    </location>
</feature>
<reference evidence="2 3" key="1">
    <citation type="submission" date="2019-07" db="EMBL/GenBank/DDBJ databases">
        <title>complete genome sequencing of Ornithinimicrobium sp. H23M54.</title>
        <authorList>
            <person name="Bae J.-W."/>
            <person name="Lee S.-Y."/>
        </authorList>
    </citation>
    <scope>NUCLEOTIDE SEQUENCE [LARGE SCALE GENOMIC DNA]</scope>
    <source>
        <strain evidence="2 3">H23M54</strain>
    </source>
</reference>